<dbReference type="NCBIfam" id="TIGR03361">
    <property type="entry name" value="VI_Rhs_Vgr"/>
    <property type="match status" value="1"/>
</dbReference>
<organism evidence="5 6">
    <name type="scientific">Pseudoduganella dura</name>
    <dbReference type="NCBI Taxonomy" id="321982"/>
    <lineage>
        <taxon>Bacteria</taxon>
        <taxon>Pseudomonadati</taxon>
        <taxon>Pseudomonadota</taxon>
        <taxon>Betaproteobacteria</taxon>
        <taxon>Burkholderiales</taxon>
        <taxon>Oxalobacteraceae</taxon>
        <taxon>Telluria group</taxon>
        <taxon>Pseudoduganella</taxon>
    </lineage>
</organism>
<dbReference type="OrthoDB" id="1907165at2"/>
<feature type="domain" description="Putative type VI secretion system Rhs element associated Vgr" evidence="4">
    <location>
        <begin position="562"/>
        <end position="672"/>
    </location>
</feature>
<dbReference type="InterPro" id="IPR018769">
    <property type="entry name" value="VgrG2_DUF2345"/>
</dbReference>
<feature type="domain" description="Gp5/Type VI secretion system Vgr protein OB-fold" evidence="2">
    <location>
        <begin position="479"/>
        <end position="535"/>
    </location>
</feature>
<dbReference type="Gene3D" id="2.30.110.50">
    <property type="match status" value="1"/>
</dbReference>
<protein>
    <submittedName>
        <fullName evidence="5">Type VI secretion system tip protein VgrG</fullName>
    </submittedName>
</protein>
<dbReference type="SUPFAM" id="SSF69255">
    <property type="entry name" value="gp5 N-terminal domain-like"/>
    <property type="match status" value="1"/>
</dbReference>
<dbReference type="NCBIfam" id="TIGR01646">
    <property type="entry name" value="vgr_GE"/>
    <property type="match status" value="1"/>
</dbReference>
<accession>A0A6I3X8H0</accession>
<dbReference type="Gene3D" id="3.55.50.10">
    <property type="entry name" value="Baseplate protein-like domains"/>
    <property type="match status" value="1"/>
</dbReference>
<dbReference type="AlphaFoldDB" id="A0A6I3X8H0"/>
<feature type="domain" description="DUF2345" evidence="3">
    <location>
        <begin position="709"/>
        <end position="847"/>
    </location>
</feature>
<reference evidence="5 6" key="1">
    <citation type="submission" date="2019-11" db="EMBL/GenBank/DDBJ databases">
        <title>Draft Genome Sequences of Six Type Strains of the Genus Massilia.</title>
        <authorList>
            <person name="Miess H."/>
            <person name="Frediansyah A."/>
            <person name="Goeker M."/>
            <person name="Gross H."/>
        </authorList>
    </citation>
    <scope>NUCLEOTIDE SEQUENCE [LARGE SCALE GENOMIC DNA]</scope>
    <source>
        <strain evidence="5 6">DSM 17513</strain>
    </source>
</reference>
<comment type="similarity">
    <text evidence="1">Belongs to the VgrG protein family.</text>
</comment>
<evidence type="ECO:0000259" key="2">
    <source>
        <dbReference type="Pfam" id="PF04717"/>
    </source>
</evidence>
<dbReference type="SUPFAM" id="SSF69349">
    <property type="entry name" value="Phage fibre proteins"/>
    <property type="match status" value="1"/>
</dbReference>
<dbReference type="SUPFAM" id="SSF69279">
    <property type="entry name" value="Phage tail proteins"/>
    <property type="match status" value="2"/>
</dbReference>
<dbReference type="InterPro" id="IPR006531">
    <property type="entry name" value="Gp5/Vgr_OB"/>
</dbReference>
<dbReference type="Gene3D" id="4.10.220.110">
    <property type="match status" value="1"/>
</dbReference>
<dbReference type="EMBL" id="WNWM01000002">
    <property type="protein sequence ID" value="MUI13119.1"/>
    <property type="molecule type" value="Genomic_DNA"/>
</dbReference>
<comment type="caution">
    <text evidence="5">The sequence shown here is derived from an EMBL/GenBank/DDBJ whole genome shotgun (WGS) entry which is preliminary data.</text>
</comment>
<name>A0A6I3X8H0_9BURK</name>
<dbReference type="Pfam" id="PF04717">
    <property type="entry name" value="Phage_base_V"/>
    <property type="match status" value="1"/>
</dbReference>
<sequence length="934" mass="100943">MIAPDGLSAENRPLHLRLAGTGGISERTLLPQRLQGREALCDGFEYQVLCVTDNAGLALKDFIGLPAEVQIVTDLGELRRLCGIVTQAAAGESDGALATYQLVLHDALAVMDKRRNTRIFRDKSELDIIALLVAEWRQRNDVLRACFDLAIDPALVEQGLSRREFTMQHNESDAAFIRRLLRRCGIAWYFRPGMPNRGAPMELQRSTVPAHTLVLFNDPLRLPENAAGTVRYHRDSATEERDAINGWCAVRSLQPASASLHSWDYDYPSARSFMTTGATGATDQGVRGNRLAALLEDHEVAAPHIADSAVDLTRLGALQMGRHDYAAKCFRGEGGVRALAVGEWIRIDGHPELDMHPTGERQFVITAQQIIAQNNLPVEFRARVEQLFSRSGWVFDPHLPRARTASRYKTQFECVRRGIRIVPRYDPRYDLPAPRLQSAIVVGPPNEEIWCDEFGRVKIRLAGTRPADHEHAAGAGSSDTDADSAWVRVASSWAGNGPGTGNQFGTRFLPSVGTEVLIDFLGGDPDKPVIVAQLFNRAAPPPGFSKEDGLPGSKYQSGIRSREIQGQCGNQVRIDDTPGQINIQVASDHGGSQLNLGYLTEPRHEGRGAARGEGAELRTDEHLALRAAKGMLVSAWKGLGGATRTGAQLARDDYLRLLRECGELCRTLGEYAAGHQGLASSSQEQDALRARFEAWEAGSNTDPKTHPPAEPVIAVTAPAGMGFATSKAVVTYAGSTIDTVAQQHLQLTAGQCFTLNAGKGISLFSHHDGLSAIAHQGKLLLQSQHDDTTVNAARNLTLTSSEGKLRAMAKVIELVADDGSFIKIGDGSITFGSKNPLKFLAPDFTFDAASTLAAELPVFDSAGADQQFLAHFEEGVPGDEPLVPTPVPGANIKIRVDDGSTVEGRSDVGGKSEVVARETMRMASIVVMSSGDKA</sequence>
<evidence type="ECO:0000259" key="3">
    <source>
        <dbReference type="Pfam" id="PF10106"/>
    </source>
</evidence>
<dbReference type="Pfam" id="PF05954">
    <property type="entry name" value="Phage_GPD"/>
    <property type="match status" value="1"/>
</dbReference>
<dbReference type="Pfam" id="PF13296">
    <property type="entry name" value="T6SS_Vgr"/>
    <property type="match status" value="1"/>
</dbReference>
<gene>
    <name evidence="5" type="primary">tssI</name>
    <name evidence="5" type="ORF">GJV26_11695</name>
</gene>
<dbReference type="InterPro" id="IPR006533">
    <property type="entry name" value="T6SS_Vgr_RhsGE"/>
</dbReference>
<dbReference type="InterPro" id="IPR037026">
    <property type="entry name" value="Vgr_OB-fold_dom_sf"/>
</dbReference>
<dbReference type="Pfam" id="PF10106">
    <property type="entry name" value="DUF2345"/>
    <property type="match status" value="1"/>
</dbReference>
<proteinExistence type="inferred from homology"/>
<evidence type="ECO:0000256" key="1">
    <source>
        <dbReference type="ARBA" id="ARBA00005558"/>
    </source>
</evidence>
<keyword evidence="6" id="KW-1185">Reference proteome</keyword>
<dbReference type="Gene3D" id="2.40.50.230">
    <property type="entry name" value="Gp5 N-terminal domain"/>
    <property type="match status" value="1"/>
</dbReference>
<evidence type="ECO:0000313" key="6">
    <source>
        <dbReference type="Proteomes" id="UP000431684"/>
    </source>
</evidence>
<evidence type="ECO:0000259" key="4">
    <source>
        <dbReference type="Pfam" id="PF13296"/>
    </source>
</evidence>
<dbReference type="Proteomes" id="UP000431684">
    <property type="component" value="Unassembled WGS sequence"/>
</dbReference>
<dbReference type="InterPro" id="IPR028244">
    <property type="entry name" value="T6SS_Rhs_Vgr_dom"/>
</dbReference>
<dbReference type="InterPro" id="IPR017847">
    <property type="entry name" value="T6SS_RhsGE_Vgr_subset"/>
</dbReference>
<evidence type="ECO:0000313" key="5">
    <source>
        <dbReference type="EMBL" id="MUI13119.1"/>
    </source>
</evidence>